<feature type="region of interest" description="Disordered" evidence="1">
    <location>
        <begin position="211"/>
        <end position="340"/>
    </location>
</feature>
<evidence type="ECO:0000313" key="3">
    <source>
        <dbReference type="Proteomes" id="UP001148838"/>
    </source>
</evidence>
<feature type="compositionally biased region" description="Acidic residues" evidence="1">
    <location>
        <begin position="265"/>
        <end position="294"/>
    </location>
</feature>
<comment type="caution">
    <text evidence="2">The sequence shown here is derived from an EMBL/GenBank/DDBJ whole genome shotgun (WGS) entry which is preliminary data.</text>
</comment>
<reference evidence="2 3" key="1">
    <citation type="journal article" date="2022" name="Allergy">
        <title>Genome assembly and annotation of Periplaneta americana reveal a comprehensive cockroach allergen profile.</title>
        <authorList>
            <person name="Wang L."/>
            <person name="Xiong Q."/>
            <person name="Saelim N."/>
            <person name="Wang L."/>
            <person name="Nong W."/>
            <person name="Wan A.T."/>
            <person name="Shi M."/>
            <person name="Liu X."/>
            <person name="Cao Q."/>
            <person name="Hui J.H.L."/>
            <person name="Sookrung N."/>
            <person name="Leung T.F."/>
            <person name="Tungtrongchitr A."/>
            <person name="Tsui S.K.W."/>
        </authorList>
    </citation>
    <scope>NUCLEOTIDE SEQUENCE [LARGE SCALE GENOMIC DNA]</scope>
    <source>
        <strain evidence="2">PWHHKU_190912</strain>
    </source>
</reference>
<feature type="compositionally biased region" description="Acidic residues" evidence="1">
    <location>
        <begin position="213"/>
        <end position="253"/>
    </location>
</feature>
<name>A0ABQ8SJN7_PERAM</name>
<evidence type="ECO:0000256" key="1">
    <source>
        <dbReference type="SAM" id="MobiDB-lite"/>
    </source>
</evidence>
<proteinExistence type="predicted"/>
<dbReference type="Proteomes" id="UP001148838">
    <property type="component" value="Unassembled WGS sequence"/>
</dbReference>
<accession>A0ABQ8SJN7</accession>
<gene>
    <name evidence="2" type="ORF">ANN_22761</name>
</gene>
<feature type="compositionally biased region" description="Acidic residues" evidence="1">
    <location>
        <begin position="302"/>
        <end position="340"/>
    </location>
</feature>
<evidence type="ECO:0000313" key="2">
    <source>
        <dbReference type="EMBL" id="KAJ4434213.1"/>
    </source>
</evidence>
<dbReference type="EMBL" id="JAJSOF020000025">
    <property type="protein sequence ID" value="KAJ4434213.1"/>
    <property type="molecule type" value="Genomic_DNA"/>
</dbReference>
<organism evidence="2 3">
    <name type="scientific">Periplaneta americana</name>
    <name type="common">American cockroach</name>
    <name type="synonym">Blatta americana</name>
    <dbReference type="NCBI Taxonomy" id="6978"/>
    <lineage>
        <taxon>Eukaryota</taxon>
        <taxon>Metazoa</taxon>
        <taxon>Ecdysozoa</taxon>
        <taxon>Arthropoda</taxon>
        <taxon>Hexapoda</taxon>
        <taxon>Insecta</taxon>
        <taxon>Pterygota</taxon>
        <taxon>Neoptera</taxon>
        <taxon>Polyneoptera</taxon>
        <taxon>Dictyoptera</taxon>
        <taxon>Blattodea</taxon>
        <taxon>Blattoidea</taxon>
        <taxon>Blattidae</taxon>
        <taxon>Blattinae</taxon>
        <taxon>Periplaneta</taxon>
    </lineage>
</organism>
<protein>
    <submittedName>
        <fullName evidence="2">Uncharacterized protein</fullName>
    </submittedName>
</protein>
<keyword evidence="3" id="KW-1185">Reference proteome</keyword>
<sequence>MEKGRNATILKDYKELEAQIQGIIINAPLNLLQKTVDSITLRKLEATDRELNTISGLCEWRDGIKMVGNVAAVRAVPGRSQDNRCRHCHNEVETLAHVLGSCPHGEGLRNARHHQLRSIIATALKHADYNTFEEVHGLSVTGSTRRIDIIAFKESTRSGFIIDPTVRFETDEEQPAEVDKEKKNIYNPTIPYYLQKYQLEELEVIGLLVGARDDEDEDEDEDKGEDDENEEKVEEEYENDKDGNDEEEEEEEEIKIYKDGNNADGNDEDVDGHEDEDEDDEEEDKNEDDKDEDQWTNFKEEKDDDEGEEEDDEDEYENEDKDEDDENEEKDEEEYEDDKD</sequence>